<dbReference type="EMBL" id="JAQQWI010000003">
    <property type="protein sequence ID" value="KAK8036924.1"/>
    <property type="molecule type" value="Genomic_DNA"/>
</dbReference>
<accession>A0ABR1SRH4</accession>
<evidence type="ECO:0000313" key="2">
    <source>
        <dbReference type="EMBL" id="KAK8036924.1"/>
    </source>
</evidence>
<feature type="coiled-coil region" evidence="1">
    <location>
        <begin position="50"/>
        <end position="119"/>
    </location>
</feature>
<keyword evidence="1" id="KW-0175">Coiled coil</keyword>
<organism evidence="2 3">
    <name type="scientific">Apiospora marii</name>
    <dbReference type="NCBI Taxonomy" id="335849"/>
    <lineage>
        <taxon>Eukaryota</taxon>
        <taxon>Fungi</taxon>
        <taxon>Dikarya</taxon>
        <taxon>Ascomycota</taxon>
        <taxon>Pezizomycotina</taxon>
        <taxon>Sordariomycetes</taxon>
        <taxon>Xylariomycetidae</taxon>
        <taxon>Amphisphaeriales</taxon>
        <taxon>Apiosporaceae</taxon>
        <taxon>Apiospora</taxon>
    </lineage>
</organism>
<gene>
    <name evidence="2" type="ORF">PG991_001238</name>
</gene>
<sequence length="224" mass="26840">MGYYETIGITRGTPGFVRSHSYHHHHHHRPHREHRYKCFDDCCGIPLSDYNLLRDEVQRWQDESKKLAREKEDLRIAVVDLNNNYKELQKANEWYADENARLKADNDRLKIDNKQLGVENAYLRHDLSVEAGKTDTFRRRVEVLKKDVVAQDLVIKDKKAEIRVLKSTNGILTTKLDDYKCRYDQVNRDLKSRDHDIRKRDEVIREQDNTIHRLRCLLEQYRGW</sequence>
<protein>
    <submittedName>
        <fullName evidence="2">Uncharacterized protein</fullName>
    </submittedName>
</protein>
<proteinExistence type="predicted"/>
<evidence type="ECO:0000256" key="1">
    <source>
        <dbReference type="SAM" id="Coils"/>
    </source>
</evidence>
<name>A0ABR1SRH4_9PEZI</name>
<keyword evidence="3" id="KW-1185">Reference proteome</keyword>
<reference evidence="2 3" key="1">
    <citation type="submission" date="2023-01" db="EMBL/GenBank/DDBJ databases">
        <title>Analysis of 21 Apiospora genomes using comparative genomics revels a genus with tremendous synthesis potential of carbohydrate active enzymes and secondary metabolites.</title>
        <authorList>
            <person name="Sorensen T."/>
        </authorList>
    </citation>
    <scope>NUCLEOTIDE SEQUENCE [LARGE SCALE GENOMIC DNA]</scope>
    <source>
        <strain evidence="2 3">CBS 20057</strain>
    </source>
</reference>
<dbReference type="Proteomes" id="UP001396898">
    <property type="component" value="Unassembled WGS sequence"/>
</dbReference>
<evidence type="ECO:0000313" key="3">
    <source>
        <dbReference type="Proteomes" id="UP001396898"/>
    </source>
</evidence>
<comment type="caution">
    <text evidence="2">The sequence shown here is derived from an EMBL/GenBank/DDBJ whole genome shotgun (WGS) entry which is preliminary data.</text>
</comment>